<name>A0ABV1SAH0_BACAB</name>
<dbReference type="RefSeq" id="WP_234900703.1">
    <property type="nucleotide sequence ID" value="NZ_JBEOME010000019.1"/>
</dbReference>
<keyword evidence="2" id="KW-1185">Reference proteome</keyword>
<reference evidence="1 2" key="1">
    <citation type="submission" date="2024-06" db="EMBL/GenBank/DDBJ databases">
        <title>Construction of an artificial bacterial consortium using nitrogen cycle bacteria from Cuatro Cienegas Basin and a mangrove forest.</title>
        <authorList>
            <person name="Aguilera-Najera D."/>
            <person name="Marquez-Cianci L."/>
            <person name="Martinez-Perez E."/>
            <person name="Rosas-Barrera M."/>
            <person name="Rodriguez-Cruz U.E."/>
            <person name="Tapia-Lopez R."/>
            <person name="Eguiarte L.E."/>
            <person name="Souza-Saldivar V."/>
        </authorList>
    </citation>
    <scope>NUCLEOTIDE SEQUENCE [LARGE SCALE GENOMIC DNA]</scope>
    <source>
        <strain evidence="1 2">S14-15</strain>
    </source>
</reference>
<gene>
    <name evidence="1" type="ORF">ABQG71_20525</name>
</gene>
<protein>
    <submittedName>
        <fullName evidence="1">Uncharacterized protein</fullName>
    </submittedName>
</protein>
<organism evidence="1 2">
    <name type="scientific">Bacillus altitudinis</name>
    <dbReference type="NCBI Taxonomy" id="293387"/>
    <lineage>
        <taxon>Bacteria</taxon>
        <taxon>Bacillati</taxon>
        <taxon>Bacillota</taxon>
        <taxon>Bacilli</taxon>
        <taxon>Bacillales</taxon>
        <taxon>Bacillaceae</taxon>
        <taxon>Bacillus</taxon>
    </lineage>
</organism>
<dbReference type="EMBL" id="JBEOME010000019">
    <property type="protein sequence ID" value="MER3123548.1"/>
    <property type="molecule type" value="Genomic_DNA"/>
</dbReference>
<accession>A0ABV1SAH0</accession>
<proteinExistence type="predicted"/>
<sequence length="113" mass="12935">MSFRKKVKNIVPKVDLHSYMSGIAGGYKSGKTRLWKELIETFYPEQKEAGLLLAFEPGYNTWELDSVIPMHDYDWRFFKGEVVKGLLEEAKSGRVTNVLGIDTADRLMDMATE</sequence>
<evidence type="ECO:0000313" key="2">
    <source>
        <dbReference type="Proteomes" id="UP001467674"/>
    </source>
</evidence>
<comment type="caution">
    <text evidence="1">The sequence shown here is derived from an EMBL/GenBank/DDBJ whole genome shotgun (WGS) entry which is preliminary data.</text>
</comment>
<evidence type="ECO:0000313" key="1">
    <source>
        <dbReference type="EMBL" id="MER3123548.1"/>
    </source>
</evidence>
<dbReference type="Proteomes" id="UP001467674">
    <property type="component" value="Unassembled WGS sequence"/>
</dbReference>